<reference evidence="1" key="1">
    <citation type="submission" date="2020-05" db="EMBL/GenBank/DDBJ databases">
        <title>Mycena genomes resolve the evolution of fungal bioluminescence.</title>
        <authorList>
            <person name="Tsai I.J."/>
        </authorList>
    </citation>
    <scope>NUCLEOTIDE SEQUENCE</scope>
    <source>
        <strain evidence="1">CCC161011</strain>
    </source>
</reference>
<dbReference type="AlphaFoldDB" id="A0A8H6X2V4"/>
<name>A0A8H6X2V4_9AGAR</name>
<evidence type="ECO:0000313" key="1">
    <source>
        <dbReference type="EMBL" id="KAF7333049.1"/>
    </source>
</evidence>
<dbReference type="Proteomes" id="UP000620124">
    <property type="component" value="Unassembled WGS sequence"/>
</dbReference>
<comment type="caution">
    <text evidence="1">The sequence shown here is derived from an EMBL/GenBank/DDBJ whole genome shotgun (WGS) entry which is preliminary data.</text>
</comment>
<dbReference type="EMBL" id="JACAZI010000031">
    <property type="protein sequence ID" value="KAF7333049.1"/>
    <property type="molecule type" value="Genomic_DNA"/>
</dbReference>
<keyword evidence="2" id="KW-1185">Reference proteome</keyword>
<proteinExistence type="predicted"/>
<organism evidence="1 2">
    <name type="scientific">Mycena venus</name>
    <dbReference type="NCBI Taxonomy" id="2733690"/>
    <lineage>
        <taxon>Eukaryota</taxon>
        <taxon>Fungi</taxon>
        <taxon>Dikarya</taxon>
        <taxon>Basidiomycota</taxon>
        <taxon>Agaricomycotina</taxon>
        <taxon>Agaricomycetes</taxon>
        <taxon>Agaricomycetidae</taxon>
        <taxon>Agaricales</taxon>
        <taxon>Marasmiineae</taxon>
        <taxon>Mycenaceae</taxon>
        <taxon>Mycena</taxon>
    </lineage>
</organism>
<evidence type="ECO:0000313" key="2">
    <source>
        <dbReference type="Proteomes" id="UP000620124"/>
    </source>
</evidence>
<gene>
    <name evidence="1" type="ORF">MVEN_02411500</name>
</gene>
<sequence>MTSNIYLNGPYNICRSNISIFDGGSEVLDFTLTTTLREVGALWLLPMAYYDACMHGPEGLQSALDKGADEAEVHNC</sequence>
<accession>A0A8H6X2V4</accession>
<protein>
    <submittedName>
        <fullName evidence="1">Uncharacterized protein</fullName>
    </submittedName>
</protein>